<reference evidence="9" key="1">
    <citation type="submission" date="2022-08" db="EMBL/GenBank/DDBJ databases">
        <authorList>
            <person name="Marques A."/>
        </authorList>
    </citation>
    <scope>NUCLEOTIDE SEQUENCE</scope>
    <source>
        <strain evidence="9">RhyPub2mFocal</strain>
        <tissue evidence="9">Leaves</tissue>
    </source>
</reference>
<dbReference type="InterPro" id="IPR003689">
    <property type="entry name" value="ZIP"/>
</dbReference>
<comment type="similarity">
    <text evidence="2 8">Belongs to the ZIP transporter (TC 2.A.5) family.</text>
</comment>
<evidence type="ECO:0000256" key="2">
    <source>
        <dbReference type="ARBA" id="ARBA00006939"/>
    </source>
</evidence>
<dbReference type="PANTHER" id="PTHR11040:SF181">
    <property type="entry name" value="ZINC TRANSPORTER 1"/>
    <property type="match status" value="1"/>
</dbReference>
<feature type="transmembrane region" description="Helical" evidence="8">
    <location>
        <begin position="272"/>
        <end position="292"/>
    </location>
</feature>
<dbReference type="Pfam" id="PF02535">
    <property type="entry name" value="Zip"/>
    <property type="match status" value="1"/>
</dbReference>
<dbReference type="PANTHER" id="PTHR11040">
    <property type="entry name" value="ZINC/IRON TRANSPORTER"/>
    <property type="match status" value="1"/>
</dbReference>
<keyword evidence="10" id="KW-1185">Reference proteome</keyword>
<dbReference type="InterPro" id="IPR004698">
    <property type="entry name" value="Zn/Fe_permease_fun/pln"/>
</dbReference>
<dbReference type="EMBL" id="JAMFTS010000002">
    <property type="protein sequence ID" value="KAJ4792132.1"/>
    <property type="molecule type" value="Genomic_DNA"/>
</dbReference>
<comment type="caution">
    <text evidence="9">The sequence shown here is derived from an EMBL/GenBank/DDBJ whole genome shotgun (WGS) entry which is preliminary data.</text>
</comment>
<evidence type="ECO:0000313" key="10">
    <source>
        <dbReference type="Proteomes" id="UP001140206"/>
    </source>
</evidence>
<dbReference type="Proteomes" id="UP001140206">
    <property type="component" value="Chromosome 2"/>
</dbReference>
<evidence type="ECO:0000256" key="4">
    <source>
        <dbReference type="ARBA" id="ARBA00022692"/>
    </source>
</evidence>
<dbReference type="AlphaFoldDB" id="A0AAV8FMG2"/>
<keyword evidence="6 8" id="KW-0406">Ion transport</keyword>
<evidence type="ECO:0000256" key="8">
    <source>
        <dbReference type="RuleBase" id="RU362088"/>
    </source>
</evidence>
<evidence type="ECO:0000256" key="6">
    <source>
        <dbReference type="ARBA" id="ARBA00023065"/>
    </source>
</evidence>
<feature type="transmembrane region" description="Helical" evidence="8">
    <location>
        <begin position="398"/>
        <end position="419"/>
    </location>
</feature>
<organism evidence="9 10">
    <name type="scientific">Rhynchospora pubera</name>
    <dbReference type="NCBI Taxonomy" id="906938"/>
    <lineage>
        <taxon>Eukaryota</taxon>
        <taxon>Viridiplantae</taxon>
        <taxon>Streptophyta</taxon>
        <taxon>Embryophyta</taxon>
        <taxon>Tracheophyta</taxon>
        <taxon>Spermatophyta</taxon>
        <taxon>Magnoliopsida</taxon>
        <taxon>Liliopsida</taxon>
        <taxon>Poales</taxon>
        <taxon>Cyperaceae</taxon>
        <taxon>Cyperoideae</taxon>
        <taxon>Rhynchosporeae</taxon>
        <taxon>Rhynchospora</taxon>
    </lineage>
</organism>
<evidence type="ECO:0000256" key="3">
    <source>
        <dbReference type="ARBA" id="ARBA00022448"/>
    </source>
</evidence>
<accession>A0AAV8FMG2</accession>
<feature type="transmembrane region" description="Helical" evidence="8">
    <location>
        <begin position="331"/>
        <end position="354"/>
    </location>
</feature>
<evidence type="ECO:0000256" key="1">
    <source>
        <dbReference type="ARBA" id="ARBA00004651"/>
    </source>
</evidence>
<comment type="subcellular location">
    <subcellularLocation>
        <location evidence="1">Cell membrane</location>
        <topology evidence="1">Multi-pass membrane protein</topology>
    </subcellularLocation>
    <subcellularLocation>
        <location evidence="8">Membrane</location>
        <topology evidence="8">Multi-pass membrane protein</topology>
    </subcellularLocation>
</comment>
<keyword evidence="5 8" id="KW-1133">Transmembrane helix</keyword>
<gene>
    <name evidence="9" type="ORF">LUZ62_043378</name>
</gene>
<comment type="caution">
    <text evidence="8">Lacks conserved residue(s) required for the propagation of feature annotation.</text>
</comment>
<keyword evidence="7 8" id="KW-0472">Membrane</keyword>
<feature type="transmembrane region" description="Helical" evidence="8">
    <location>
        <begin position="366"/>
        <end position="386"/>
    </location>
</feature>
<feature type="transmembrane region" description="Helical" evidence="8">
    <location>
        <begin position="57"/>
        <end position="76"/>
    </location>
</feature>
<feature type="transmembrane region" description="Helical" evidence="8">
    <location>
        <begin position="96"/>
        <end position="116"/>
    </location>
</feature>
<feature type="transmembrane region" description="Helical" evidence="8">
    <location>
        <begin position="32"/>
        <end position="50"/>
    </location>
</feature>
<keyword evidence="4 8" id="KW-0812">Transmembrane</keyword>
<name>A0AAV8FMG2_9POAL</name>
<dbReference type="NCBIfam" id="TIGR00820">
    <property type="entry name" value="zip"/>
    <property type="match status" value="1"/>
</dbReference>
<dbReference type="GO" id="GO:0005886">
    <property type="term" value="C:plasma membrane"/>
    <property type="evidence" value="ECO:0007669"/>
    <property type="project" value="UniProtKB-SubCell"/>
</dbReference>
<proteinExistence type="inferred from homology"/>
<keyword evidence="3 8" id="KW-0813">Transport</keyword>
<evidence type="ECO:0000256" key="7">
    <source>
        <dbReference type="ARBA" id="ARBA00023136"/>
    </source>
</evidence>
<dbReference type="GO" id="GO:0005385">
    <property type="term" value="F:zinc ion transmembrane transporter activity"/>
    <property type="evidence" value="ECO:0007669"/>
    <property type="project" value="InterPro"/>
</dbReference>
<evidence type="ECO:0000313" key="9">
    <source>
        <dbReference type="EMBL" id="KAJ4792132.1"/>
    </source>
</evidence>
<feature type="transmembrane region" description="Helical" evidence="8">
    <location>
        <begin position="128"/>
        <end position="149"/>
    </location>
</feature>
<sequence>MNCFLFAFQTSFDELTVSTLLPLHYLSISHGSFTQSLAFFSLLLTSLLLFAMRGTHVLLFSLAFFLSFVPLQALSSCDCTKHTEGRDSQRALQLKLISIASILCAGAIGVLIPILGRSVRALNPENDIFFMVKSFAAGVILSTGMVHILPDAFDGLTSHCLVKEGRNGPWHKFPVAGFVAMASAIITMMIDSAATSYYKRSHFSKARPLDEEELEEGPAGGAHAGHVHVHVHATHGHSHGHVHGHGQSEVVAGPLSEGLTSETLRHRVVSQVLELGILVHSVIIGVSLGASLRPSTIRPLVGALSFHQFFEGVGLGGCIVQANFKAKATVIMAIFFSLTTPVGIAIGIGVSSIYDQHSSTALVVEGVFNAASAGILIYMALVDLLAADFMHPRVQTNLRLQIGTHITLLLGAGLMSLLARWS</sequence>
<evidence type="ECO:0000256" key="5">
    <source>
        <dbReference type="ARBA" id="ARBA00022989"/>
    </source>
</evidence>
<protein>
    <submittedName>
        <fullName evidence="9">Zinc transporter</fullName>
    </submittedName>
</protein>
<feature type="transmembrane region" description="Helical" evidence="8">
    <location>
        <begin position="175"/>
        <end position="198"/>
    </location>
</feature>